<name>A0A1X1RDC8_MYCFA</name>
<dbReference type="Proteomes" id="UP000193484">
    <property type="component" value="Unassembled WGS sequence"/>
</dbReference>
<dbReference type="AlphaFoldDB" id="A0A1X1RDC8"/>
<accession>A0A1X1RDC8</accession>
<dbReference type="RefSeq" id="WP_085096036.1">
    <property type="nucleotide sequence ID" value="NZ_AP022603.1"/>
</dbReference>
<evidence type="ECO:0000313" key="2">
    <source>
        <dbReference type="Proteomes" id="UP000193484"/>
    </source>
</evidence>
<sequence length="73" mass="7809">MDVLRGLLKHQFTVAELIGLAVLLATPYLVIGVLWVATHTDRLPPAGGVRLVFSVLASVLAWPVLLLSHACPV</sequence>
<keyword evidence="2" id="KW-1185">Reference proteome</keyword>
<reference evidence="1 2" key="1">
    <citation type="submission" date="2016-01" db="EMBL/GenBank/DDBJ databases">
        <title>The new phylogeny of the genus Mycobacterium.</title>
        <authorList>
            <person name="Tarcisio F."/>
            <person name="Conor M."/>
            <person name="Antonella G."/>
            <person name="Elisabetta G."/>
            <person name="Giulia F.S."/>
            <person name="Sara T."/>
            <person name="Anna F."/>
            <person name="Clotilde B."/>
            <person name="Roberto B."/>
            <person name="Veronica D.S."/>
            <person name="Fabio R."/>
            <person name="Monica P."/>
            <person name="Olivier J."/>
            <person name="Enrico T."/>
            <person name="Nicola S."/>
        </authorList>
    </citation>
    <scope>NUCLEOTIDE SEQUENCE [LARGE SCALE GENOMIC DNA]</scope>
    <source>
        <strain evidence="1 2">DSM 44179</strain>
    </source>
</reference>
<dbReference type="OrthoDB" id="4567248at2"/>
<dbReference type="STRING" id="1793.AWC04_11015"/>
<protein>
    <submittedName>
        <fullName evidence="1">Uncharacterized protein</fullName>
    </submittedName>
</protein>
<gene>
    <name evidence="1" type="ORF">AWC04_11015</name>
</gene>
<proteinExistence type="predicted"/>
<comment type="caution">
    <text evidence="1">The sequence shown here is derived from an EMBL/GenBank/DDBJ whole genome shotgun (WGS) entry which is preliminary data.</text>
</comment>
<evidence type="ECO:0000313" key="1">
    <source>
        <dbReference type="EMBL" id="ORV03156.1"/>
    </source>
</evidence>
<dbReference type="EMBL" id="LQOJ01000039">
    <property type="protein sequence ID" value="ORV03156.1"/>
    <property type="molecule type" value="Genomic_DNA"/>
</dbReference>
<organism evidence="1 2">
    <name type="scientific">Mycolicibacterium fallax</name>
    <name type="common">Mycobacterium fallax</name>
    <dbReference type="NCBI Taxonomy" id="1793"/>
    <lineage>
        <taxon>Bacteria</taxon>
        <taxon>Bacillati</taxon>
        <taxon>Actinomycetota</taxon>
        <taxon>Actinomycetes</taxon>
        <taxon>Mycobacteriales</taxon>
        <taxon>Mycobacteriaceae</taxon>
        <taxon>Mycolicibacterium</taxon>
    </lineage>
</organism>